<accession>A0A2H1FE12</accession>
<reference evidence="2" key="1">
    <citation type="submission" date="2017-03" db="EMBL/GenBank/DDBJ databases">
        <authorList>
            <person name="Herbold C."/>
        </authorList>
    </citation>
    <scope>NUCLEOTIDE SEQUENCE [LARGE SCALE GENOMIC DNA]</scope>
</reference>
<gene>
    <name evidence="1" type="ORF">NCS_10802</name>
</gene>
<dbReference type="Proteomes" id="UP000230607">
    <property type="component" value="Chromosome 1"/>
</dbReference>
<evidence type="ECO:0000313" key="2">
    <source>
        <dbReference type="Proteomes" id="UP000230607"/>
    </source>
</evidence>
<proteinExistence type="predicted"/>
<sequence>MMPVFVESDLSSFLPVLLIQVLEALYEINTKFNISSLPLFYAENIKKSDRGYFKPDFRPNFAITKITMEIMRKSITTPTSLLFQNSSHFLSVW</sequence>
<evidence type="ECO:0000313" key="1">
    <source>
        <dbReference type="EMBL" id="SMH70995.1"/>
    </source>
</evidence>
<keyword evidence="2" id="KW-1185">Reference proteome</keyword>
<protein>
    <submittedName>
        <fullName evidence="1">Uncharacterized protein</fullName>
    </submittedName>
</protein>
<organism evidence="1 2">
    <name type="scientific">Candidatus Nitrosotalea okcheonensis</name>
    <dbReference type="NCBI Taxonomy" id="1903276"/>
    <lineage>
        <taxon>Archaea</taxon>
        <taxon>Nitrososphaerota</taxon>
        <taxon>Nitrososphaeria</taxon>
        <taxon>Nitrosotaleales</taxon>
        <taxon>Nitrosotaleaceae</taxon>
        <taxon>Nitrosotalea</taxon>
    </lineage>
</organism>
<dbReference type="AlphaFoldDB" id="A0A2H1FE12"/>
<name>A0A2H1FE12_9ARCH</name>
<dbReference type="EMBL" id="LT841358">
    <property type="protein sequence ID" value="SMH70995.1"/>
    <property type="molecule type" value="Genomic_DNA"/>
</dbReference>